<proteinExistence type="predicted"/>
<evidence type="ECO:0000259" key="7">
    <source>
        <dbReference type="Pfam" id="PF26282"/>
    </source>
</evidence>
<comment type="subcellular location">
    <subcellularLocation>
        <location evidence="1">Golgi apparatus</location>
    </subcellularLocation>
</comment>
<feature type="region of interest" description="Disordered" evidence="3">
    <location>
        <begin position="257"/>
        <end position="290"/>
    </location>
</feature>
<dbReference type="Pfam" id="PF08626">
    <property type="entry name" value="TRAPPC9-Trs120"/>
    <property type="match status" value="1"/>
</dbReference>
<dbReference type="InterPro" id="IPR058567">
    <property type="entry name" value="Ig_TRAPPC9_Trs120_3rd"/>
</dbReference>
<feature type="domain" description="Trs120/TRAPPC9 third Ig-like" evidence="7">
    <location>
        <begin position="1103"/>
        <end position="1235"/>
    </location>
</feature>
<dbReference type="Proteomes" id="UP000305948">
    <property type="component" value="Unassembled WGS sequence"/>
</dbReference>
<dbReference type="InterPro" id="IPR058563">
    <property type="entry name" value="Trs120_TRAPPC9_N"/>
</dbReference>
<evidence type="ECO:0000313" key="10">
    <source>
        <dbReference type="Proteomes" id="UP000305948"/>
    </source>
</evidence>
<feature type="domain" description="Trs120/TRAPPC9 TPR region" evidence="5">
    <location>
        <begin position="371"/>
        <end position="692"/>
    </location>
</feature>
<evidence type="ECO:0000256" key="1">
    <source>
        <dbReference type="ARBA" id="ARBA00004555"/>
    </source>
</evidence>
<evidence type="ECO:0000259" key="8">
    <source>
        <dbReference type="Pfam" id="PF26283"/>
    </source>
</evidence>
<dbReference type="STRING" id="5364.A0A5C3NEH7"/>
<dbReference type="Pfam" id="PF26282">
    <property type="entry name" value="Ig_TRAPPC9-Trs120_3rd"/>
    <property type="match status" value="1"/>
</dbReference>
<dbReference type="GO" id="GO:0005802">
    <property type="term" value="C:trans-Golgi network"/>
    <property type="evidence" value="ECO:0007669"/>
    <property type="project" value="TreeGrafter"/>
</dbReference>
<dbReference type="InterPro" id="IPR058565">
    <property type="entry name" value="Ig_TRAPPC9_Trs120_1st"/>
</dbReference>
<keyword evidence="10" id="KW-1185">Reference proteome</keyword>
<dbReference type="InterPro" id="IPR058564">
    <property type="entry name" value="TPR_TRAPPC9_Trs120"/>
</dbReference>
<dbReference type="Pfam" id="PF26280">
    <property type="entry name" value="Ig_TRAPPC9-Trs120_2nd"/>
    <property type="match status" value="1"/>
</dbReference>
<dbReference type="Pfam" id="PF26283">
    <property type="entry name" value="Ig_TRAPPC9-Trs120_4th"/>
    <property type="match status" value="1"/>
</dbReference>
<evidence type="ECO:0008006" key="11">
    <source>
        <dbReference type="Google" id="ProtNLM"/>
    </source>
</evidence>
<dbReference type="PANTHER" id="PTHR21512">
    <property type="entry name" value="TRAFFICKING PROTEIN PARTICLE COMPLEX SUBUNIT 9"/>
    <property type="match status" value="1"/>
</dbReference>
<dbReference type="InterPro" id="IPR058568">
    <property type="entry name" value="Ig_TRAPPC9_Trs120_4th"/>
</dbReference>
<sequence length="1367" mass="149535">MDYHAFASLAHVRILLVPVGSIRRATFEKWAAEIRDFDNLRLGDIPSDSRDDRARFMPNPLATGHLHLNFPTHPPPSSHSSMALFRPSNFTLGVIGIASCSAQTDSLSSILAEFNALVAGLFPRDALFPLASNCFVFEEEDGNTNLNLGDNLPGLVVIPSMMGNKKIYIGTLLADLCSQILGEFTTVVNRLETPLGNEYLNSAPFPVLPPASELPESLDQIDDTKRASLPSYSSNPELSAANGTMIPKRPGLSLKRTSTLGPGSSPVTPAFRSTSLTIQPPSKKRHSGIGAASSHGRLFKTLGDFFLLAGRIEDASVWYNEAIVLFKTSPDTMWHAAALEGLVTVTVLEAWSAGHGLHASFSNGKEPWSEISDKLNQAVILYSRPSVSEIESNAPLISYLYICAVLRHTHLLFAVWSAKGWGPLAFTTMLQPGSTHYLPPTLSHTDSTSYVNLERLTSITNISRAQIAAVLNQAHGPWLLHLGPRERVAALEVMAGMYGCIGYKRKEAYILREVLGCIMDLIVCAREESQEHRSSRPQSAGAGLGFSGVYLGSAKAVDHGAVGVRANERQDGNESVLRLVKHVCRVHGVNLDAVKLVDISTDTEGNVRDSIQSSALQEEDAMEGQPETHGWPELQVGIIREAMAVAEALPDYPAVAQFALSALKTLHPVLAASEQHHLYTTASQALATSRRRGDRRRVEYWSGQPIISIELTPLPLSRLPLEKPLSVLEKRLSESVAVLPGVTDPFLYNPRKSLSGKTLFTVARNENLEIVVTICNPFVFDMELQKVALSTSGVPFQGKEVPVVVPGNSFHPVTLTGKPTEAGMLVIRGCIVQALGGAPREFTLPLSTDEEEERRSRRRSAIDCEVGRTKYSGLMALSWEKLAKRASGSGTKGAASSRAPPPPRFLECRIIPDQPLLRIRRISVTHGAVMMYNGETSTIRLTLENVSSIPVDFVRLTFEDSTMAPAQQALSEGGLSVFDVYETEYDLLHRPVFSWSDQKQVKEIAPGAKAVLIVSCFGKVGCSNGTIHVAYANLNKPRASLDTPAQVFYTRQLSYPLLVTVYHMLECQAMDISPYEALEPSDLRAVHDSGDLSKIQPLLNIEDTVGWCLFSIDVRNTYGLPFEVTFEREQEGTPPESITSLVPPGSTTRILIPLKKFSLSREQTSQPIPTLSDRQFVIDKSRLSNEEQTMQRELFWYREEVLKVIRGRWREAGGPRSGELSLRKQRMTLPMLQAVRTETVRVQMSLMPMETSHQDVGAVSRHGRTYLPDVNEFLFLRTSITNLSDVPLSLTLDLAIDPADHVIHEGILTAVPIGLLEPNESYDVDTAVCFVCGGSFSIGATIRTLGAPPNAGNIGSGDLTALARCES</sequence>
<accession>A0A5C3NEH7</accession>
<reference evidence="9 10" key="1">
    <citation type="journal article" date="2019" name="Nat. Ecol. Evol.">
        <title>Megaphylogeny resolves global patterns of mushroom evolution.</title>
        <authorList>
            <person name="Varga T."/>
            <person name="Krizsan K."/>
            <person name="Foldi C."/>
            <person name="Dima B."/>
            <person name="Sanchez-Garcia M."/>
            <person name="Sanchez-Ramirez S."/>
            <person name="Szollosi G.J."/>
            <person name="Szarkandi J.G."/>
            <person name="Papp V."/>
            <person name="Albert L."/>
            <person name="Andreopoulos W."/>
            <person name="Angelini C."/>
            <person name="Antonin V."/>
            <person name="Barry K.W."/>
            <person name="Bougher N.L."/>
            <person name="Buchanan P."/>
            <person name="Buyck B."/>
            <person name="Bense V."/>
            <person name="Catcheside P."/>
            <person name="Chovatia M."/>
            <person name="Cooper J."/>
            <person name="Damon W."/>
            <person name="Desjardin D."/>
            <person name="Finy P."/>
            <person name="Geml J."/>
            <person name="Haridas S."/>
            <person name="Hughes K."/>
            <person name="Justo A."/>
            <person name="Karasinski D."/>
            <person name="Kautmanova I."/>
            <person name="Kiss B."/>
            <person name="Kocsube S."/>
            <person name="Kotiranta H."/>
            <person name="LaButti K.M."/>
            <person name="Lechner B.E."/>
            <person name="Liimatainen K."/>
            <person name="Lipzen A."/>
            <person name="Lukacs Z."/>
            <person name="Mihaltcheva S."/>
            <person name="Morgado L.N."/>
            <person name="Niskanen T."/>
            <person name="Noordeloos M.E."/>
            <person name="Ohm R.A."/>
            <person name="Ortiz-Santana B."/>
            <person name="Ovrebo C."/>
            <person name="Racz N."/>
            <person name="Riley R."/>
            <person name="Savchenko A."/>
            <person name="Shiryaev A."/>
            <person name="Soop K."/>
            <person name="Spirin V."/>
            <person name="Szebenyi C."/>
            <person name="Tomsovsky M."/>
            <person name="Tulloss R.E."/>
            <person name="Uehling J."/>
            <person name="Grigoriev I.V."/>
            <person name="Vagvolgyi C."/>
            <person name="Papp T."/>
            <person name="Martin F.M."/>
            <person name="Miettinen O."/>
            <person name="Hibbett D.S."/>
            <person name="Nagy L.G."/>
        </authorList>
    </citation>
    <scope>NUCLEOTIDE SEQUENCE [LARGE SCALE GENOMIC DNA]</scope>
    <source>
        <strain evidence="9 10">OMC1185</strain>
    </source>
</reference>
<evidence type="ECO:0000259" key="6">
    <source>
        <dbReference type="Pfam" id="PF26254"/>
    </source>
</evidence>
<gene>
    <name evidence="9" type="ORF">OE88DRAFT_1653405</name>
</gene>
<feature type="domain" description="Trs120/TRAPPC9 first Ig-like" evidence="6">
    <location>
        <begin position="706"/>
        <end position="912"/>
    </location>
</feature>
<feature type="domain" description="Trs120/TRAPPC9 N-terminal" evidence="4">
    <location>
        <begin position="6"/>
        <end position="352"/>
    </location>
</feature>
<dbReference type="InterPro" id="IPR013935">
    <property type="entry name" value="Trs120_TRAPPC9"/>
</dbReference>
<organism evidence="9 10">
    <name type="scientific">Heliocybe sulcata</name>
    <dbReference type="NCBI Taxonomy" id="5364"/>
    <lineage>
        <taxon>Eukaryota</taxon>
        <taxon>Fungi</taxon>
        <taxon>Dikarya</taxon>
        <taxon>Basidiomycota</taxon>
        <taxon>Agaricomycotina</taxon>
        <taxon>Agaricomycetes</taxon>
        <taxon>Gloeophyllales</taxon>
        <taxon>Gloeophyllaceae</taxon>
        <taxon>Heliocybe</taxon>
    </lineage>
</organism>
<evidence type="ECO:0000259" key="4">
    <source>
        <dbReference type="Pfam" id="PF08626"/>
    </source>
</evidence>
<dbReference type="PANTHER" id="PTHR21512:SF5">
    <property type="entry name" value="TRAFFICKING PROTEIN PARTICLE COMPLEX SUBUNIT 9"/>
    <property type="match status" value="1"/>
</dbReference>
<dbReference type="Pfam" id="PF26254">
    <property type="entry name" value="Ig_TRAPPC9-Trs120_1st"/>
    <property type="match status" value="1"/>
</dbReference>
<protein>
    <recommendedName>
        <fullName evidence="11">Trs120-domain-containing protein</fullName>
    </recommendedName>
</protein>
<evidence type="ECO:0000259" key="5">
    <source>
        <dbReference type="Pfam" id="PF26251"/>
    </source>
</evidence>
<dbReference type="EMBL" id="ML213505">
    <property type="protein sequence ID" value="TFK54866.1"/>
    <property type="molecule type" value="Genomic_DNA"/>
</dbReference>
<evidence type="ECO:0000256" key="2">
    <source>
        <dbReference type="ARBA" id="ARBA00023034"/>
    </source>
</evidence>
<name>A0A5C3NEH7_9AGAM</name>
<dbReference type="Pfam" id="PF26251">
    <property type="entry name" value="TPR_TRAPPC9-Trs120"/>
    <property type="match status" value="1"/>
</dbReference>
<keyword evidence="2" id="KW-0333">Golgi apparatus</keyword>
<feature type="compositionally biased region" description="Polar residues" evidence="3">
    <location>
        <begin position="257"/>
        <end position="280"/>
    </location>
</feature>
<feature type="domain" description="Trs120/TRAPPC9 fourth Ig-like" evidence="8">
    <location>
        <begin position="1255"/>
        <end position="1345"/>
    </location>
</feature>
<evidence type="ECO:0000313" key="9">
    <source>
        <dbReference type="EMBL" id="TFK54866.1"/>
    </source>
</evidence>
<evidence type="ECO:0000256" key="3">
    <source>
        <dbReference type="SAM" id="MobiDB-lite"/>
    </source>
</evidence>
<dbReference type="OrthoDB" id="27962at2759"/>